<sequence length="328" mass="33831">MKNLSSALLLGASVLLASCGGGSGESTGPVAVTPAPSPSPSPSPSPTPTPAATYKPVYDFSADFRYALIAAAVERVGTISAGQFVQSSEGRSVDARAVDQFLSWNRASEMIALDYGGAVSSFGPNLLASETVGGRQWRLLQNTPYVDETLTVSATTSTASLVSSESILLVRQARDYDVSDGTGRRVKADRYAIGGATTIAGDLPSSGQVGYRFTAISTSPTRDGAGGFGTTADAVFDFGATNFVLDLPLVQGSTVGGNQPVRINVRLRGTYVPSTGRFEGTAESPDSDYTGTFAGAMFGPRARQIGIVFVIGSPTRQSVVGSLTGLRS</sequence>
<evidence type="ECO:0000313" key="3">
    <source>
        <dbReference type="EMBL" id="ANY20801.1"/>
    </source>
</evidence>
<accession>A0A1B2AFB5</accession>
<reference evidence="3 4" key="1">
    <citation type="submission" date="2016-07" db="EMBL/GenBank/DDBJ databases">
        <title>Complete genome sequence of Altererythrobacter dongtanensis KCTC 22672, a type strain with esterase isolated from tidal flat.</title>
        <authorList>
            <person name="Cheng H."/>
            <person name="Wu Y.-H."/>
            <person name="Zhou P."/>
            <person name="Huo Y.-Y."/>
            <person name="Wang C.-S."/>
            <person name="Xu X.-W."/>
        </authorList>
    </citation>
    <scope>NUCLEOTIDE SEQUENCE [LARGE SCALE GENOMIC DNA]</scope>
    <source>
        <strain evidence="3 4">KCTC 22672</strain>
    </source>
</reference>
<feature type="signal peptide" evidence="2">
    <location>
        <begin position="1"/>
        <end position="17"/>
    </location>
</feature>
<protein>
    <recommendedName>
        <fullName evidence="5">Transferrin-binding protein B C-lobe/N-lobe beta barrel domain-containing protein</fullName>
    </recommendedName>
</protein>
<dbReference type="Gene3D" id="2.40.160.90">
    <property type="match status" value="1"/>
</dbReference>
<proteinExistence type="predicted"/>
<dbReference type="KEGG" id="ado:A6F68_02301"/>
<gene>
    <name evidence="3" type="ORF">A6F68_02301</name>
</gene>
<evidence type="ECO:0000313" key="4">
    <source>
        <dbReference type="Proteomes" id="UP000092932"/>
    </source>
</evidence>
<feature type="chain" id="PRO_5008534135" description="Transferrin-binding protein B C-lobe/N-lobe beta barrel domain-containing protein" evidence="2">
    <location>
        <begin position="18"/>
        <end position="328"/>
    </location>
</feature>
<feature type="compositionally biased region" description="Pro residues" evidence="1">
    <location>
        <begin position="35"/>
        <end position="49"/>
    </location>
</feature>
<evidence type="ECO:0008006" key="5">
    <source>
        <dbReference type="Google" id="ProtNLM"/>
    </source>
</evidence>
<dbReference type="SUPFAM" id="SSF56925">
    <property type="entry name" value="OMPA-like"/>
    <property type="match status" value="1"/>
</dbReference>
<name>A0A1B2AFB5_9SPHN</name>
<feature type="region of interest" description="Disordered" evidence="1">
    <location>
        <begin position="26"/>
        <end position="50"/>
    </location>
</feature>
<dbReference type="Proteomes" id="UP000092932">
    <property type="component" value="Chromosome"/>
</dbReference>
<organism evidence="3 4">
    <name type="scientific">Tsuneonella dongtanensis</name>
    <dbReference type="NCBI Taxonomy" id="692370"/>
    <lineage>
        <taxon>Bacteria</taxon>
        <taxon>Pseudomonadati</taxon>
        <taxon>Pseudomonadota</taxon>
        <taxon>Alphaproteobacteria</taxon>
        <taxon>Sphingomonadales</taxon>
        <taxon>Erythrobacteraceae</taxon>
        <taxon>Tsuneonella</taxon>
    </lineage>
</organism>
<dbReference type="AlphaFoldDB" id="A0A1B2AFB5"/>
<evidence type="ECO:0000256" key="2">
    <source>
        <dbReference type="SAM" id="SignalP"/>
    </source>
</evidence>
<keyword evidence="4" id="KW-1185">Reference proteome</keyword>
<dbReference type="InterPro" id="IPR011250">
    <property type="entry name" value="OMP/PagP_B-barrel"/>
</dbReference>
<keyword evidence="2" id="KW-0732">Signal</keyword>
<dbReference type="STRING" id="692370.A6F68_02301"/>
<dbReference type="PROSITE" id="PS51257">
    <property type="entry name" value="PROKAR_LIPOPROTEIN"/>
    <property type="match status" value="1"/>
</dbReference>
<evidence type="ECO:0000256" key="1">
    <source>
        <dbReference type="SAM" id="MobiDB-lite"/>
    </source>
</evidence>
<dbReference type="EMBL" id="CP016591">
    <property type="protein sequence ID" value="ANY20801.1"/>
    <property type="molecule type" value="Genomic_DNA"/>
</dbReference>